<organism evidence="2 3">
    <name type="scientific">Bacillus cabrialesii subsp. tritici</name>
    <dbReference type="NCBI Taxonomy" id="2944916"/>
    <lineage>
        <taxon>Bacteria</taxon>
        <taxon>Bacillati</taxon>
        <taxon>Bacillota</taxon>
        <taxon>Bacilli</taxon>
        <taxon>Bacillales</taxon>
        <taxon>Bacillaceae</taxon>
        <taxon>Bacillus</taxon>
        <taxon>Bacillus cabrialesii</taxon>
    </lineage>
</organism>
<reference evidence="2" key="1">
    <citation type="submission" date="2023-07" db="EMBL/GenBank/DDBJ databases">
        <title>Biological control against Fusarium languescens, the causal agent of wilt in Jalapeno peppers, by a novel bacterial subspecies: Bacillus cabrialesii subsp. tritici TSO2.</title>
        <authorList>
            <person name="Montoya-Martinez A.C."/>
            <person name="Figueroa-Brambila K.M."/>
            <person name="Escalante-Beltran A."/>
            <person name="Lopez-Montoya N.D."/>
            <person name="Valenzuela-Ruiz V."/>
            <person name="Parra-Cota F.I."/>
            <person name="Estrada Alvarado M.I."/>
            <person name="De Los Santos Villalobos S."/>
        </authorList>
    </citation>
    <scope>NUCLEOTIDE SEQUENCE</scope>
    <source>
        <strain evidence="2">TSO2</strain>
    </source>
</reference>
<evidence type="ECO:0000256" key="1">
    <source>
        <dbReference type="SAM" id="Phobius"/>
    </source>
</evidence>
<gene>
    <name evidence="2" type="ORF">KHP33_020015</name>
</gene>
<dbReference type="Proteomes" id="UP001177121">
    <property type="component" value="Unassembled WGS sequence"/>
</dbReference>
<keyword evidence="3" id="KW-1185">Reference proteome</keyword>
<evidence type="ECO:0000313" key="2">
    <source>
        <dbReference type="EMBL" id="MDO8227104.1"/>
    </source>
</evidence>
<keyword evidence="1" id="KW-0472">Membrane</keyword>
<dbReference type="EMBL" id="JAHBMK020000001">
    <property type="protein sequence ID" value="MDO8227104.1"/>
    <property type="molecule type" value="Genomic_DNA"/>
</dbReference>
<keyword evidence="1" id="KW-1133">Transmembrane helix</keyword>
<protein>
    <submittedName>
        <fullName evidence="2">Bacteriocin biosynthesis protein</fullName>
    </submittedName>
</protein>
<comment type="caution">
    <text evidence="2">The sequence shown here is derived from an EMBL/GenBank/DDBJ whole genome shotgun (WGS) entry which is preliminary data.</text>
</comment>
<keyword evidence="1" id="KW-0812">Transmembrane</keyword>
<dbReference type="RefSeq" id="WP_075748515.1">
    <property type="nucleotide sequence ID" value="NZ_JAHBMK020000001.1"/>
</dbReference>
<name>A0ABT9DQY2_9BACI</name>
<proteinExistence type="predicted"/>
<evidence type="ECO:0000313" key="3">
    <source>
        <dbReference type="Proteomes" id="UP001177121"/>
    </source>
</evidence>
<accession>A0ABT9DQY2</accession>
<feature type="transmembrane region" description="Helical" evidence="1">
    <location>
        <begin position="32"/>
        <end position="49"/>
    </location>
</feature>
<sequence length="50" mass="5836">MKLPVQQVYSVYGDKVLQKGHSLSTMPFLSKLQFLTIFYLLVIHTQSFFI</sequence>